<proteinExistence type="predicted"/>
<dbReference type="AlphaFoldDB" id="C2XU36"/>
<dbReference type="HOGENOM" id="CLU_070746_1_0_9"/>
<gene>
    <name evidence="1" type="ORF">bcere0026_22070</name>
</gene>
<protein>
    <recommendedName>
        <fullName evidence="2">Right handed beta helix domain-containing protein</fullName>
    </recommendedName>
</protein>
<dbReference type="Gene3D" id="2.160.20.10">
    <property type="entry name" value="Single-stranded right-handed beta-helix, Pectin lyase-like"/>
    <property type="match status" value="1"/>
</dbReference>
<evidence type="ECO:0008006" key="2">
    <source>
        <dbReference type="Google" id="ProtNLM"/>
    </source>
</evidence>
<dbReference type="SUPFAM" id="SSF51126">
    <property type="entry name" value="Pectin lyase-like"/>
    <property type="match status" value="1"/>
</dbReference>
<accession>C2XU36</accession>
<comment type="caution">
    <text evidence="1">The sequence shown here is derived from an EMBL/GenBank/DDBJ whole genome shotgun (WGS) entry which is preliminary data.</text>
</comment>
<name>C2XU36_BACMY</name>
<dbReference type="InterPro" id="IPR012334">
    <property type="entry name" value="Pectin_lyas_fold"/>
</dbReference>
<organism evidence="1">
    <name type="scientific">Bacillus mycoides</name>
    <dbReference type="NCBI Taxonomy" id="1405"/>
    <lineage>
        <taxon>Bacteria</taxon>
        <taxon>Bacillati</taxon>
        <taxon>Bacillota</taxon>
        <taxon>Bacilli</taxon>
        <taxon>Bacillales</taxon>
        <taxon>Bacillaceae</taxon>
        <taxon>Bacillus</taxon>
        <taxon>Bacillus cereus group</taxon>
    </lineage>
</organism>
<dbReference type="Proteomes" id="UP000001753">
    <property type="component" value="Chromosome"/>
</dbReference>
<evidence type="ECO:0000313" key="1">
    <source>
        <dbReference type="EMBL" id="EEL70753.1"/>
    </source>
</evidence>
<reference evidence="1" key="1">
    <citation type="journal article" date="2012" name="Genome Res.">
        <title>Genomic characterization of the Bacillus cereus sensu lato species: Backdrop to the evolution of Bacillus anthracis.</title>
        <authorList>
            <person name="Zwick M.E."/>
            <person name="Joseph S.J."/>
            <person name="Didelot X."/>
            <person name="Chen P.E."/>
            <person name="Bishop-Lilly K.A."/>
            <person name="Stewart A.C."/>
            <person name="Willner K."/>
            <person name="Nolan N."/>
            <person name="Lentz S."/>
            <person name="Thomason M.K."/>
            <person name="Sozhamannan S."/>
            <person name="Mateczun A.J."/>
            <person name="Du L."/>
            <person name="Read T.D."/>
        </authorList>
    </citation>
    <scope>NUCLEOTIDE SEQUENCE [LARGE SCALE GENOMIC DNA]</scope>
    <source>
        <strain evidence="1">AH603</strain>
    </source>
</reference>
<sequence length="164" mass="18606">MDGEKEIIIEQNQSYENDLGIEVASEHAGKSASQITVRDNTISNNIMSGIAIGGYDNQQGYAENNTITNNVIYKNDTKDQESGQIELNYDTLNNVISNNFSKNTGNKLDYNQYYGEFDQNSGLWQWKRKTYKGFPTYQASMSQEGNEQHSVYCKLSPSFKLILK</sequence>
<dbReference type="InterPro" id="IPR006626">
    <property type="entry name" value="PbH1"/>
</dbReference>
<dbReference type="SMART" id="SM00710">
    <property type="entry name" value="PbH1"/>
    <property type="match status" value="3"/>
</dbReference>
<dbReference type="InterPro" id="IPR011050">
    <property type="entry name" value="Pectin_lyase_fold/virulence"/>
</dbReference>
<dbReference type="EMBL" id="ACMP01000068">
    <property type="protein sequence ID" value="EEL70753.1"/>
    <property type="molecule type" value="Genomic_DNA"/>
</dbReference>